<comment type="caution">
    <text evidence="2">The sequence shown here is derived from an EMBL/GenBank/DDBJ whole genome shotgun (WGS) entry which is preliminary data.</text>
</comment>
<feature type="transmembrane region" description="Helical" evidence="1">
    <location>
        <begin position="28"/>
        <end position="47"/>
    </location>
</feature>
<keyword evidence="1" id="KW-0472">Membrane</keyword>
<reference evidence="2 3" key="1">
    <citation type="submission" date="2024-07" db="EMBL/GenBank/DDBJ databases">
        <title>Section-level genome sequencing and comparative genomics of Aspergillus sections Usti and Cavernicolus.</title>
        <authorList>
            <consortium name="Lawrence Berkeley National Laboratory"/>
            <person name="Nybo J.L."/>
            <person name="Vesth T.C."/>
            <person name="Theobald S."/>
            <person name="Frisvad J.C."/>
            <person name="Larsen T.O."/>
            <person name="Kjaerboelling I."/>
            <person name="Rothschild-Mancinelli K."/>
            <person name="Lyhne E.K."/>
            <person name="Kogle M.E."/>
            <person name="Barry K."/>
            <person name="Clum A."/>
            <person name="Na H."/>
            <person name="Ledsgaard L."/>
            <person name="Lin J."/>
            <person name="Lipzen A."/>
            <person name="Kuo A."/>
            <person name="Riley R."/>
            <person name="Mondo S."/>
            <person name="LaButti K."/>
            <person name="Haridas S."/>
            <person name="Pangalinan J."/>
            <person name="Salamov A.A."/>
            <person name="Simmons B.A."/>
            <person name="Magnuson J.K."/>
            <person name="Chen J."/>
            <person name="Drula E."/>
            <person name="Henrissat B."/>
            <person name="Wiebenga A."/>
            <person name="Lubbers R.J."/>
            <person name="Gomes A.C."/>
            <person name="Macurrencykelacurrency M.R."/>
            <person name="Stajich J."/>
            <person name="Grigoriev I.V."/>
            <person name="Mortensen U.H."/>
            <person name="De vries R.P."/>
            <person name="Baker S.E."/>
            <person name="Andersen M.R."/>
        </authorList>
    </citation>
    <scope>NUCLEOTIDE SEQUENCE [LARGE SCALE GENOMIC DNA]</scope>
    <source>
        <strain evidence="2 3">CBS 756.74</strain>
    </source>
</reference>
<name>A0ABR4JM78_9EURO</name>
<dbReference type="EMBL" id="JBFXLR010000060">
    <property type="protein sequence ID" value="KAL2841110.1"/>
    <property type="molecule type" value="Genomic_DNA"/>
</dbReference>
<evidence type="ECO:0000256" key="1">
    <source>
        <dbReference type="SAM" id="Phobius"/>
    </source>
</evidence>
<sequence length="60" mass="6750">MIIPNTIGFAFSYAITHWIDAMGLRDCFISVSLISFFCTYTFLAVVFRGSSGDDCLRRDS</sequence>
<keyword evidence="1" id="KW-0812">Transmembrane</keyword>
<keyword evidence="1" id="KW-1133">Transmembrane helix</keyword>
<dbReference type="GeneID" id="98156748"/>
<dbReference type="RefSeq" id="XP_070894405.1">
    <property type="nucleotide sequence ID" value="XM_071041584.1"/>
</dbReference>
<protein>
    <submittedName>
        <fullName evidence="2">Uncharacterized protein</fullName>
    </submittedName>
</protein>
<gene>
    <name evidence="2" type="ORF">BJX68DRAFT_246011</name>
</gene>
<evidence type="ECO:0000313" key="3">
    <source>
        <dbReference type="Proteomes" id="UP001610444"/>
    </source>
</evidence>
<organism evidence="2 3">
    <name type="scientific">Aspergillus pseudodeflectus</name>
    <dbReference type="NCBI Taxonomy" id="176178"/>
    <lineage>
        <taxon>Eukaryota</taxon>
        <taxon>Fungi</taxon>
        <taxon>Dikarya</taxon>
        <taxon>Ascomycota</taxon>
        <taxon>Pezizomycotina</taxon>
        <taxon>Eurotiomycetes</taxon>
        <taxon>Eurotiomycetidae</taxon>
        <taxon>Eurotiales</taxon>
        <taxon>Aspergillaceae</taxon>
        <taxon>Aspergillus</taxon>
        <taxon>Aspergillus subgen. Nidulantes</taxon>
    </lineage>
</organism>
<accession>A0ABR4JM78</accession>
<proteinExistence type="predicted"/>
<dbReference type="Proteomes" id="UP001610444">
    <property type="component" value="Unassembled WGS sequence"/>
</dbReference>
<evidence type="ECO:0000313" key="2">
    <source>
        <dbReference type="EMBL" id="KAL2841110.1"/>
    </source>
</evidence>
<keyword evidence="3" id="KW-1185">Reference proteome</keyword>